<dbReference type="InterPro" id="IPR038042">
    <property type="entry name" value="Gp37-like"/>
</dbReference>
<evidence type="ECO:0000313" key="2">
    <source>
        <dbReference type="Proteomes" id="UP000510650"/>
    </source>
</evidence>
<name>A0AAE7L0S4_CITFR</name>
<evidence type="ECO:0000313" key="1">
    <source>
        <dbReference type="EMBL" id="QLO16000.1"/>
    </source>
</evidence>
<dbReference type="AlphaFoldDB" id="A0AAE7L0S4"/>
<sequence>MDTLSVIHAVVNRLRECHPNMDVFISSAAPEEYIPTQRQVTVLIQYCGSVFATPESTDAIVQKQTLHMAATVIVAEISEAINTLDQIRHTLGGISLPGCDLPLWLDNEKYLGESGGFCRHNLEMVASTLFIADRESKDLPLLTIVNYEEIQ</sequence>
<organism evidence="1 2">
    <name type="scientific">Citrobacter freundii</name>
    <dbReference type="NCBI Taxonomy" id="546"/>
    <lineage>
        <taxon>Bacteria</taxon>
        <taxon>Pseudomonadati</taxon>
        <taxon>Pseudomonadota</taxon>
        <taxon>Gammaproteobacteria</taxon>
        <taxon>Enterobacterales</taxon>
        <taxon>Enterobacteriaceae</taxon>
        <taxon>Citrobacter</taxon>
        <taxon>Citrobacter freundii complex</taxon>
    </lineage>
</organism>
<proteinExistence type="predicted"/>
<dbReference type="SUPFAM" id="SSF143749">
    <property type="entry name" value="Phage tail protein-like"/>
    <property type="match status" value="1"/>
</dbReference>
<gene>
    <name evidence="1" type="ORF">HV183_22520</name>
</gene>
<dbReference type="RefSeq" id="WP_181218327.1">
    <property type="nucleotide sequence ID" value="NZ_CP055538.1"/>
</dbReference>
<reference evidence="2" key="1">
    <citation type="submission" date="2020-06" db="EMBL/GenBank/DDBJ databases">
        <title>REHAB project genomes.</title>
        <authorList>
            <person name="Shaw L.P."/>
        </authorList>
    </citation>
    <scope>NUCLEOTIDE SEQUENCE [LARGE SCALE GENOMIC DNA]</scope>
    <source>
        <strain evidence="2">RHBSTW-00398</strain>
    </source>
</reference>
<protein>
    <recommendedName>
        <fullName evidence="3">Cytoplasmic protein</fullName>
    </recommendedName>
</protein>
<evidence type="ECO:0008006" key="3">
    <source>
        <dbReference type="Google" id="ProtNLM"/>
    </source>
</evidence>
<dbReference type="Pfam" id="PF09646">
    <property type="entry name" value="Gp37"/>
    <property type="match status" value="1"/>
</dbReference>
<dbReference type="Proteomes" id="UP000510650">
    <property type="component" value="Chromosome"/>
</dbReference>
<dbReference type="EMBL" id="CP055538">
    <property type="protein sequence ID" value="QLO16000.1"/>
    <property type="molecule type" value="Genomic_DNA"/>
</dbReference>
<dbReference type="InterPro" id="IPR035934">
    <property type="entry name" value="Phage_tail_protein-like_sf"/>
</dbReference>
<dbReference type="InterPro" id="IPR018602">
    <property type="entry name" value="Gp37/STM4215"/>
</dbReference>
<accession>A0AAE7L0S4</accession>
<dbReference type="Gene3D" id="3.30.2000.10">
    <property type="entry name" value="Phage tail protein-like"/>
    <property type="match status" value="1"/>
</dbReference>